<comment type="caution">
    <text evidence="2">The sequence shown here is derived from an EMBL/GenBank/DDBJ whole genome shotgun (WGS) entry which is preliminary data.</text>
</comment>
<evidence type="ECO:0008006" key="4">
    <source>
        <dbReference type="Google" id="ProtNLM"/>
    </source>
</evidence>
<evidence type="ECO:0000256" key="1">
    <source>
        <dbReference type="SAM" id="SignalP"/>
    </source>
</evidence>
<dbReference type="AlphaFoldDB" id="A0A7W6GM40"/>
<gene>
    <name evidence="2" type="ORF">GGR44_000006</name>
</gene>
<dbReference type="RefSeq" id="WP_183953417.1">
    <property type="nucleotide sequence ID" value="NZ_JACIEB010000001.1"/>
</dbReference>
<organism evidence="2 3">
    <name type="scientific">Sphingobium fontiphilum</name>
    <dbReference type="NCBI Taxonomy" id="944425"/>
    <lineage>
        <taxon>Bacteria</taxon>
        <taxon>Pseudomonadati</taxon>
        <taxon>Pseudomonadota</taxon>
        <taxon>Alphaproteobacteria</taxon>
        <taxon>Sphingomonadales</taxon>
        <taxon>Sphingomonadaceae</taxon>
        <taxon>Sphingobium</taxon>
    </lineage>
</organism>
<proteinExistence type="predicted"/>
<feature type="chain" id="PRO_5031385425" description="Twin-arginine translocation pathway signal protein" evidence="1">
    <location>
        <begin position="22"/>
        <end position="205"/>
    </location>
</feature>
<keyword evidence="3" id="KW-1185">Reference proteome</keyword>
<keyword evidence="1" id="KW-0732">Signal</keyword>
<feature type="signal peptide" evidence="1">
    <location>
        <begin position="1"/>
        <end position="21"/>
    </location>
</feature>
<evidence type="ECO:0000313" key="2">
    <source>
        <dbReference type="EMBL" id="MBB3980375.1"/>
    </source>
</evidence>
<evidence type="ECO:0000313" key="3">
    <source>
        <dbReference type="Proteomes" id="UP000552757"/>
    </source>
</evidence>
<accession>A0A7W6GM40</accession>
<dbReference type="Proteomes" id="UP000552757">
    <property type="component" value="Unassembled WGS sequence"/>
</dbReference>
<sequence>MRYRRSACALLAAMMAASGCASPPAAPEAAPPPAPGAERLFVPADFTPPTLVETAEFKLVPLGPDLVKVDYDAYMSSIEHLQTTFSRSTSWPHKAISDADAMADMESEQARFQSRKSFAYAVLTPDGKRERGSVYVSPSPVPPYDAMVRLWVTKADYDAGFDAELYQWVTRWVQADWPFRNVAYPGRAIDWATWDAMVAAGKAGD</sequence>
<name>A0A7W6GM40_9SPHN</name>
<dbReference type="EMBL" id="JACIEB010000001">
    <property type="protein sequence ID" value="MBB3980375.1"/>
    <property type="molecule type" value="Genomic_DNA"/>
</dbReference>
<dbReference type="PROSITE" id="PS51257">
    <property type="entry name" value="PROKAR_LIPOPROTEIN"/>
    <property type="match status" value="1"/>
</dbReference>
<protein>
    <recommendedName>
        <fullName evidence="4">Twin-arginine translocation pathway signal protein</fullName>
    </recommendedName>
</protein>
<reference evidence="2 3" key="1">
    <citation type="submission" date="2020-08" db="EMBL/GenBank/DDBJ databases">
        <title>Genomic Encyclopedia of Type Strains, Phase IV (KMG-IV): sequencing the most valuable type-strain genomes for metagenomic binning, comparative biology and taxonomic classification.</title>
        <authorList>
            <person name="Goeker M."/>
        </authorList>
    </citation>
    <scope>NUCLEOTIDE SEQUENCE [LARGE SCALE GENOMIC DNA]</scope>
    <source>
        <strain evidence="2 3">DSM 29348</strain>
    </source>
</reference>